<keyword evidence="9 10" id="KW-0119">Carbohydrate metabolism</keyword>
<dbReference type="InterPro" id="IPR014756">
    <property type="entry name" value="Ig_E-set"/>
</dbReference>
<dbReference type="EMBL" id="ATHI01000007">
    <property type="protein sequence ID" value="EPR34623.1"/>
    <property type="molecule type" value="Genomic_DNA"/>
</dbReference>
<keyword evidence="14" id="KW-1185">Reference proteome</keyword>
<dbReference type="FunFam" id="3.20.20.80:FF:000003">
    <property type="entry name" value="1,4-alpha-glucan branching enzyme GlgB"/>
    <property type="match status" value="1"/>
</dbReference>
<dbReference type="NCBIfam" id="TIGR01515">
    <property type="entry name" value="branching_enzym"/>
    <property type="match status" value="1"/>
</dbReference>
<dbReference type="GO" id="GO:0005829">
    <property type="term" value="C:cytosol"/>
    <property type="evidence" value="ECO:0007669"/>
    <property type="project" value="TreeGrafter"/>
</dbReference>
<dbReference type="Pfam" id="PF02806">
    <property type="entry name" value="Alpha-amylase_C"/>
    <property type="match status" value="1"/>
</dbReference>
<dbReference type="eggNOG" id="COG0296">
    <property type="taxonomic scope" value="Bacteria"/>
</dbReference>
<evidence type="ECO:0000256" key="11">
    <source>
        <dbReference type="PIRSR" id="PIRSR000463-1"/>
    </source>
</evidence>
<proteinExistence type="inferred from homology"/>
<keyword evidence="6 10" id="KW-0328">Glycosyltransferase</keyword>
<protein>
    <recommendedName>
        <fullName evidence="10">1,4-alpha-glucan branching enzyme GlgB</fullName>
        <ecNumber evidence="10">2.4.1.18</ecNumber>
    </recommendedName>
    <alternativeName>
        <fullName evidence="10">1,4-alpha-D-glucan:1,4-alpha-D-glucan 6-glucosyl-transferase</fullName>
    </alternativeName>
    <alternativeName>
        <fullName evidence="10">Alpha-(1-&gt;4)-glucan branching enzyme</fullName>
    </alternativeName>
    <alternativeName>
        <fullName evidence="10">Glycogen branching enzyme</fullName>
        <shortName evidence="10">BE</shortName>
    </alternativeName>
</protein>
<evidence type="ECO:0000256" key="10">
    <source>
        <dbReference type="HAMAP-Rule" id="MF_00685"/>
    </source>
</evidence>
<comment type="similarity">
    <text evidence="4 10">Belongs to the glycosyl hydrolase 13 family. GlgB subfamily.</text>
</comment>
<name>S7UQP2_9BACT</name>
<comment type="caution">
    <text evidence="13">The sequence shown here is derived from an EMBL/GenBank/DDBJ whole genome shotgun (WGS) entry which is preliminary data.</text>
</comment>
<feature type="active site" description="Nucleophile" evidence="10 11">
    <location>
        <position position="316"/>
    </location>
</feature>
<dbReference type="InterPro" id="IPR037439">
    <property type="entry name" value="Branching_enzy"/>
</dbReference>
<dbReference type="EC" id="2.4.1.18" evidence="10"/>
<feature type="active site" description="Proton donor" evidence="10 11">
    <location>
        <position position="369"/>
    </location>
</feature>
<dbReference type="NCBIfam" id="NF008967">
    <property type="entry name" value="PRK12313.1"/>
    <property type="match status" value="1"/>
</dbReference>
<gene>
    <name evidence="10" type="primary">glgB</name>
    <name evidence="13" type="ORF">dsat_2665</name>
</gene>
<organism evidence="13 14">
    <name type="scientific">Alkalidesulfovibrio alkalitolerans DSM 16529</name>
    <dbReference type="NCBI Taxonomy" id="1121439"/>
    <lineage>
        <taxon>Bacteria</taxon>
        <taxon>Pseudomonadati</taxon>
        <taxon>Thermodesulfobacteriota</taxon>
        <taxon>Desulfovibrionia</taxon>
        <taxon>Desulfovibrionales</taxon>
        <taxon>Desulfovibrionaceae</taxon>
        <taxon>Alkalidesulfovibrio</taxon>
    </lineage>
</organism>
<dbReference type="Pfam" id="PF00128">
    <property type="entry name" value="Alpha-amylase"/>
    <property type="match status" value="2"/>
</dbReference>
<evidence type="ECO:0000256" key="9">
    <source>
        <dbReference type="ARBA" id="ARBA00023277"/>
    </source>
</evidence>
<dbReference type="PATRIC" id="fig|1121439.3.peg.1069"/>
<dbReference type="InterPro" id="IPR004193">
    <property type="entry name" value="Glyco_hydro_13_N"/>
</dbReference>
<comment type="subunit">
    <text evidence="10">Monomer.</text>
</comment>
<dbReference type="FunFam" id="2.60.40.1180:FF:000002">
    <property type="entry name" value="1,4-alpha-glucan branching enzyme GlgB"/>
    <property type="match status" value="1"/>
</dbReference>
<dbReference type="GO" id="GO:0005978">
    <property type="term" value="P:glycogen biosynthetic process"/>
    <property type="evidence" value="ECO:0007669"/>
    <property type="project" value="UniProtKB-UniRule"/>
</dbReference>
<dbReference type="InterPro" id="IPR006407">
    <property type="entry name" value="GlgB"/>
</dbReference>
<dbReference type="HAMAP" id="MF_00685">
    <property type="entry name" value="GlgB"/>
    <property type="match status" value="1"/>
</dbReference>
<evidence type="ECO:0000256" key="2">
    <source>
        <dbReference type="ARBA" id="ARBA00002953"/>
    </source>
</evidence>
<dbReference type="InterPro" id="IPR013780">
    <property type="entry name" value="Glyco_hydro_b"/>
</dbReference>
<dbReference type="InterPro" id="IPR044143">
    <property type="entry name" value="GlgB_N_E_set_prok"/>
</dbReference>
<dbReference type="GO" id="GO:0043169">
    <property type="term" value="F:cation binding"/>
    <property type="evidence" value="ECO:0007669"/>
    <property type="project" value="InterPro"/>
</dbReference>
<evidence type="ECO:0000256" key="8">
    <source>
        <dbReference type="ARBA" id="ARBA00023056"/>
    </source>
</evidence>
<dbReference type="SUPFAM" id="SSF51011">
    <property type="entry name" value="Glycosyl hydrolase domain"/>
    <property type="match status" value="1"/>
</dbReference>
<comment type="pathway">
    <text evidence="3 10">Glycan biosynthesis; glycogen biosynthesis.</text>
</comment>
<dbReference type="Proteomes" id="UP000014975">
    <property type="component" value="Unassembled WGS sequence"/>
</dbReference>
<dbReference type="SUPFAM" id="SSF51445">
    <property type="entry name" value="(Trans)glycosidases"/>
    <property type="match status" value="1"/>
</dbReference>
<dbReference type="AlphaFoldDB" id="S7UQP2"/>
<accession>S7UQP2</accession>
<keyword evidence="8 10" id="KW-0320">Glycogen biosynthesis</keyword>
<evidence type="ECO:0000256" key="3">
    <source>
        <dbReference type="ARBA" id="ARBA00004964"/>
    </source>
</evidence>
<dbReference type="GO" id="GO:0004553">
    <property type="term" value="F:hydrolase activity, hydrolyzing O-glycosyl compounds"/>
    <property type="evidence" value="ECO:0007669"/>
    <property type="project" value="InterPro"/>
</dbReference>
<dbReference type="SUPFAM" id="SSF81296">
    <property type="entry name" value="E set domains"/>
    <property type="match status" value="1"/>
</dbReference>
<keyword evidence="5 10" id="KW-0321">Glycogen metabolism</keyword>
<evidence type="ECO:0000256" key="6">
    <source>
        <dbReference type="ARBA" id="ARBA00022676"/>
    </source>
</evidence>
<dbReference type="OrthoDB" id="9800174at2"/>
<dbReference type="STRING" id="1121439.dsat_2665"/>
<dbReference type="RefSeq" id="WP_020886550.1">
    <property type="nucleotide sequence ID" value="NZ_ATHI01000007.1"/>
</dbReference>
<reference evidence="13 14" key="1">
    <citation type="journal article" date="2013" name="Genome Announc.">
        <title>Draft genome sequences for three mercury-methylating, sulfate-reducing bacteria.</title>
        <authorList>
            <person name="Brown S.D."/>
            <person name="Hurt R.A.Jr."/>
            <person name="Gilmour C.C."/>
            <person name="Elias D.A."/>
        </authorList>
    </citation>
    <scope>NUCLEOTIDE SEQUENCE [LARGE SCALE GENOMIC DNA]</scope>
    <source>
        <strain evidence="13 14">DSM 16529</strain>
    </source>
</reference>
<comment type="catalytic activity">
    <reaction evidence="1 10">
        <text>Transfers a segment of a (1-&gt;4)-alpha-D-glucan chain to a primary hydroxy group in a similar glucan chain.</text>
        <dbReference type="EC" id="2.4.1.18"/>
    </reaction>
</comment>
<dbReference type="NCBIfam" id="NF003811">
    <property type="entry name" value="PRK05402.1"/>
    <property type="match status" value="1"/>
</dbReference>
<dbReference type="InterPro" id="IPR006047">
    <property type="entry name" value="GH13_cat_dom"/>
</dbReference>
<feature type="domain" description="Glycosyl hydrolase family 13 catalytic" evidence="12">
    <location>
        <begin position="157"/>
        <end position="513"/>
    </location>
</feature>
<evidence type="ECO:0000313" key="14">
    <source>
        <dbReference type="Proteomes" id="UP000014975"/>
    </source>
</evidence>
<dbReference type="GO" id="GO:0003844">
    <property type="term" value="F:1,4-alpha-glucan branching enzyme activity"/>
    <property type="evidence" value="ECO:0007669"/>
    <property type="project" value="UniProtKB-UniRule"/>
</dbReference>
<dbReference type="SMART" id="SM00642">
    <property type="entry name" value="Aamy"/>
    <property type="match status" value="1"/>
</dbReference>
<dbReference type="Gene3D" id="2.60.40.1180">
    <property type="entry name" value="Golgi alpha-mannosidase II"/>
    <property type="match status" value="1"/>
</dbReference>
<evidence type="ECO:0000256" key="1">
    <source>
        <dbReference type="ARBA" id="ARBA00000826"/>
    </source>
</evidence>
<dbReference type="InterPro" id="IPR006048">
    <property type="entry name" value="A-amylase/branching_C"/>
</dbReference>
<dbReference type="UniPathway" id="UPA00164"/>
<dbReference type="Gene3D" id="2.60.40.10">
    <property type="entry name" value="Immunoglobulins"/>
    <property type="match status" value="1"/>
</dbReference>
<sequence length="638" mass="73488">MNHGTTPAYIPPFDLYLFGKGQHWDLYRVLGCHPVEEEGRRMWRFAVWAPNASAVSLVGDFNGWLSDSHPLYPVGVSGVWAGLCEDVDQGTIYKYAVSAQNGATTLKTDPFAFCTELRPGNAAVVWPLDNHAWGDEAWMRERRATGLPLAKPISMYEIHAGSWQWAGHEYGQFLGYREMADKLIPYLKDLGFTHIEFMPLAEHSLDQSWGYQTTHYFAPTSRHGRPEDLKYFIDRCHQEGIGVILDWVPGHFPKDNWCLGRFDGSALYEHADPRKGEHPDWGTYIFNYGRHEVRNFLLANALYWLKEFHFDGLRIDAVASMLYLDYSRKEGEWIPNEHGGRENIEAVEFLRELNVVVHDQFPGAAMIAEESTAWPGVSRPTYSGGLGFTFKWNMGWMHDQLAYFSKEPVHRSWHHNSLTFSMLYAFTENFVLPISHDEVVHGKGSLLSKMPGDYWQKFANMRLFLSYMWAHPGKKLIFMGSEFGQWREWDCMSPLDWNLMDYPAHQGIMSTLRDLNRLLREEPAMHAVDFEWQGFEWVDLHDWQASVISFLRKDRAGNPLLWVFNFTPVVRENYRVGCPHGGHWREIFNSDAEFYGGSNVGNVHGAMARESEIPGGWGHYVELTLPPLAAMAFKPSWL</sequence>
<evidence type="ECO:0000256" key="4">
    <source>
        <dbReference type="ARBA" id="ARBA00009000"/>
    </source>
</evidence>
<dbReference type="CDD" id="cd02855">
    <property type="entry name" value="E_set_GBE_prok_N"/>
    <property type="match status" value="1"/>
</dbReference>
<dbReference type="CDD" id="cd11322">
    <property type="entry name" value="AmyAc_Glg_BE"/>
    <property type="match status" value="1"/>
</dbReference>
<dbReference type="PIRSF" id="PIRSF000463">
    <property type="entry name" value="GlgB"/>
    <property type="match status" value="1"/>
</dbReference>
<dbReference type="InterPro" id="IPR013783">
    <property type="entry name" value="Ig-like_fold"/>
</dbReference>
<comment type="function">
    <text evidence="2 10">Catalyzes the formation of the alpha-1,6-glucosidic linkages in glycogen by scission of a 1,4-alpha-linked oligosaccharide from growing alpha-1,4-glucan chains and the subsequent attachment of the oligosaccharide to the alpha-1,6 position.</text>
</comment>
<evidence type="ECO:0000256" key="5">
    <source>
        <dbReference type="ARBA" id="ARBA00022600"/>
    </source>
</evidence>
<dbReference type="PANTHER" id="PTHR43651:SF3">
    <property type="entry name" value="1,4-ALPHA-GLUCAN-BRANCHING ENZYME"/>
    <property type="match status" value="1"/>
</dbReference>
<keyword evidence="7 10" id="KW-0808">Transferase</keyword>
<dbReference type="InterPro" id="IPR017853">
    <property type="entry name" value="GH"/>
</dbReference>
<dbReference type="Gene3D" id="3.20.20.80">
    <property type="entry name" value="Glycosidases"/>
    <property type="match status" value="1"/>
</dbReference>
<evidence type="ECO:0000259" key="12">
    <source>
        <dbReference type="SMART" id="SM00642"/>
    </source>
</evidence>
<dbReference type="Pfam" id="PF02922">
    <property type="entry name" value="CBM_48"/>
    <property type="match status" value="1"/>
</dbReference>
<evidence type="ECO:0000256" key="7">
    <source>
        <dbReference type="ARBA" id="ARBA00022679"/>
    </source>
</evidence>
<evidence type="ECO:0000313" key="13">
    <source>
        <dbReference type="EMBL" id="EPR34623.1"/>
    </source>
</evidence>
<dbReference type="PANTHER" id="PTHR43651">
    <property type="entry name" value="1,4-ALPHA-GLUCAN-BRANCHING ENZYME"/>
    <property type="match status" value="1"/>
</dbReference>